<keyword evidence="2" id="KW-1185">Reference proteome</keyword>
<comment type="caution">
    <text evidence="1">The sequence shown here is derived from an EMBL/GenBank/DDBJ whole genome shotgun (WGS) entry which is preliminary data.</text>
</comment>
<evidence type="ECO:0000313" key="1">
    <source>
        <dbReference type="EMBL" id="RXH56390.1"/>
    </source>
</evidence>
<proteinExistence type="predicted"/>
<gene>
    <name evidence="1" type="ORF">GRAN_3247</name>
</gene>
<reference evidence="1 2" key="1">
    <citation type="submission" date="2018-11" db="EMBL/GenBank/DDBJ databases">
        <authorList>
            <person name="Mardanov A.V."/>
            <person name="Ravin N.V."/>
            <person name="Dedysh S.N."/>
        </authorList>
    </citation>
    <scope>NUCLEOTIDE SEQUENCE [LARGE SCALE GENOMIC DNA]</scope>
    <source>
        <strain evidence="1 2">AF10</strain>
    </source>
</reference>
<dbReference type="AlphaFoldDB" id="A0A4Q0T1X4"/>
<organism evidence="1 2">
    <name type="scientific">Granulicella sibirica</name>
    <dbReference type="NCBI Taxonomy" id="2479048"/>
    <lineage>
        <taxon>Bacteria</taxon>
        <taxon>Pseudomonadati</taxon>
        <taxon>Acidobacteriota</taxon>
        <taxon>Terriglobia</taxon>
        <taxon>Terriglobales</taxon>
        <taxon>Acidobacteriaceae</taxon>
        <taxon>Granulicella</taxon>
    </lineage>
</organism>
<reference evidence="2" key="2">
    <citation type="submission" date="2019-02" db="EMBL/GenBank/DDBJ databases">
        <title>Granulicella sibirica sp. nov., a psychrotolerant acidobacterium isolated from an organic soil layer in forested tundra, West Siberia.</title>
        <authorList>
            <person name="Oshkin I.Y."/>
            <person name="Kulichevskaya I.S."/>
            <person name="Rijpstra W.I.C."/>
            <person name="Sinninghe Damste J.S."/>
            <person name="Rakitin A.L."/>
            <person name="Ravin N.V."/>
            <person name="Dedysh S.N."/>
        </authorList>
    </citation>
    <scope>NUCLEOTIDE SEQUENCE [LARGE SCALE GENOMIC DNA]</scope>
    <source>
        <strain evidence="2">AF10</strain>
    </source>
</reference>
<name>A0A4Q0T1X4_9BACT</name>
<accession>A0A4Q0T1X4</accession>
<protein>
    <submittedName>
        <fullName evidence="1">Uncharacterized protein</fullName>
    </submittedName>
</protein>
<evidence type="ECO:0000313" key="2">
    <source>
        <dbReference type="Proteomes" id="UP000289437"/>
    </source>
</evidence>
<dbReference type="EMBL" id="RDSM01000002">
    <property type="protein sequence ID" value="RXH56390.1"/>
    <property type="molecule type" value="Genomic_DNA"/>
</dbReference>
<sequence>MIFDTSPTEGARARLDGSTVWLPPSPTVRLSAKIGHSGSLAGERGRATRIGVSRADVV</sequence>
<dbReference type="Proteomes" id="UP000289437">
    <property type="component" value="Unassembled WGS sequence"/>
</dbReference>